<proteinExistence type="predicted"/>
<evidence type="ECO:0000313" key="3">
    <source>
        <dbReference type="Proteomes" id="UP000287651"/>
    </source>
</evidence>
<evidence type="ECO:0000256" key="1">
    <source>
        <dbReference type="SAM" id="MobiDB-lite"/>
    </source>
</evidence>
<dbReference type="GO" id="GO:0016020">
    <property type="term" value="C:membrane"/>
    <property type="evidence" value="ECO:0007669"/>
    <property type="project" value="InterPro"/>
</dbReference>
<sequence>MPKEHCLSALSASLSPPPSGIPSTPTTASPNPVFPTRANLVAFTTPTPNIPFFCPPRTDPACVFLCSWREKYADQSVLLFVGKFLYRARISFSVFGLSDSVNRFLFFLKFIAMSNFSNFEPSFFGANVMVSVTTQKASNPLHKVAASLNLPGLQLITKKLELPVKVVFPRNLFAGLVPGSSSTDYIMLGLGDMV</sequence>
<dbReference type="EMBL" id="AMZH03002705">
    <property type="protein sequence ID" value="RRT74680.1"/>
    <property type="molecule type" value="Genomic_DNA"/>
</dbReference>
<dbReference type="Pfam" id="PF04258">
    <property type="entry name" value="Peptidase_A22B"/>
    <property type="match status" value="1"/>
</dbReference>
<accession>A0A427AEP8</accession>
<feature type="region of interest" description="Disordered" evidence="1">
    <location>
        <begin position="11"/>
        <end position="30"/>
    </location>
</feature>
<reference evidence="2 3" key="1">
    <citation type="journal article" date="2014" name="Agronomy (Basel)">
        <title>A Draft Genome Sequence for Ensete ventricosum, the Drought-Tolerant Tree Against Hunger.</title>
        <authorList>
            <person name="Harrison J."/>
            <person name="Moore K.A."/>
            <person name="Paszkiewicz K."/>
            <person name="Jones T."/>
            <person name="Grant M."/>
            <person name="Ambacheew D."/>
            <person name="Muzemil S."/>
            <person name="Studholme D.J."/>
        </authorList>
    </citation>
    <scope>NUCLEOTIDE SEQUENCE [LARGE SCALE GENOMIC DNA]</scope>
</reference>
<feature type="compositionally biased region" description="Low complexity" evidence="1">
    <location>
        <begin position="21"/>
        <end position="30"/>
    </location>
</feature>
<comment type="caution">
    <text evidence="2">The sequence shown here is derived from an EMBL/GenBank/DDBJ whole genome shotgun (WGS) entry which is preliminary data.</text>
</comment>
<dbReference type="AlphaFoldDB" id="A0A427AEP8"/>
<organism evidence="2 3">
    <name type="scientific">Ensete ventricosum</name>
    <name type="common">Abyssinian banana</name>
    <name type="synonym">Musa ensete</name>
    <dbReference type="NCBI Taxonomy" id="4639"/>
    <lineage>
        <taxon>Eukaryota</taxon>
        <taxon>Viridiplantae</taxon>
        <taxon>Streptophyta</taxon>
        <taxon>Embryophyta</taxon>
        <taxon>Tracheophyta</taxon>
        <taxon>Spermatophyta</taxon>
        <taxon>Magnoliopsida</taxon>
        <taxon>Liliopsida</taxon>
        <taxon>Zingiberales</taxon>
        <taxon>Musaceae</taxon>
        <taxon>Ensete</taxon>
    </lineage>
</organism>
<dbReference type="GO" id="GO:0042500">
    <property type="term" value="F:aspartic endopeptidase activity, intramembrane cleaving"/>
    <property type="evidence" value="ECO:0007669"/>
    <property type="project" value="InterPro"/>
</dbReference>
<dbReference type="InterPro" id="IPR007369">
    <property type="entry name" value="Peptidase_A22B_SPP"/>
</dbReference>
<name>A0A427AEP8_ENSVE</name>
<gene>
    <name evidence="2" type="ORF">B296_00019757</name>
</gene>
<evidence type="ECO:0000313" key="2">
    <source>
        <dbReference type="EMBL" id="RRT74680.1"/>
    </source>
</evidence>
<dbReference type="Proteomes" id="UP000287651">
    <property type="component" value="Unassembled WGS sequence"/>
</dbReference>
<protein>
    <submittedName>
        <fullName evidence="2">Uncharacterized protein</fullName>
    </submittedName>
</protein>